<comment type="caution">
    <text evidence="2">The sequence shown here is derived from an EMBL/GenBank/DDBJ whole genome shotgun (WGS) entry which is preliminary data.</text>
</comment>
<evidence type="ECO:0000313" key="3">
    <source>
        <dbReference type="Proteomes" id="UP000029553"/>
    </source>
</evidence>
<keyword evidence="1" id="KW-1133">Transmembrane helix</keyword>
<sequence length="361" mass="40334">MNWLVGLGILLVAALLLWAFSALLISMLAGLAVSALLWQPLRWWRRRQLLRELEQNPALDIQQQAPCALFYLLSAAVVLLGCAAALATLIHLPDSLYSPEQLSLICGLVFVISLATLIKLSGNLVSLGEEAAAAAEIRAAWSLAAGIVPMLSVVTLIFFVPHTAGWMVWREQWRGYDSTRLRIPLKHNDAEHQQALLQLVRPMLEQGSRILSHRARSRSGGSYTLSAALPARYRFHEDALEVQLAGLMPQEQLNMHLQALISVVEGEVSSLPLAYAQCQPSPDWLGRQRFFGRGQQAMQSLRECVRTRQSELATALPLLRGNLQEVQVGWIRFRPWPALPRWQAAALPKDEDELQRLDTLR</sequence>
<gene>
    <name evidence="2" type="ORF">P353_24945</name>
</gene>
<feature type="transmembrane region" description="Helical" evidence="1">
    <location>
        <begin position="140"/>
        <end position="160"/>
    </location>
</feature>
<evidence type="ECO:0000313" key="2">
    <source>
        <dbReference type="EMBL" id="KGH25488.1"/>
    </source>
</evidence>
<protein>
    <submittedName>
        <fullName evidence="2">Uncharacterized protein</fullName>
    </submittedName>
</protein>
<evidence type="ECO:0000256" key="1">
    <source>
        <dbReference type="SAM" id="Phobius"/>
    </source>
</evidence>
<feature type="transmembrane region" description="Helical" evidence="1">
    <location>
        <begin position="102"/>
        <end position="120"/>
    </location>
</feature>
<name>A0A096F6Y0_COMTE</name>
<dbReference type="Proteomes" id="UP000029553">
    <property type="component" value="Unassembled WGS sequence"/>
</dbReference>
<organism evidence="2 3">
    <name type="scientific">Comamonas testosteroni</name>
    <name type="common">Pseudomonas testosteroni</name>
    <dbReference type="NCBI Taxonomy" id="285"/>
    <lineage>
        <taxon>Bacteria</taxon>
        <taxon>Pseudomonadati</taxon>
        <taxon>Pseudomonadota</taxon>
        <taxon>Betaproteobacteria</taxon>
        <taxon>Burkholderiales</taxon>
        <taxon>Comamonadaceae</taxon>
        <taxon>Comamonas</taxon>
    </lineage>
</organism>
<accession>A0A096F6Y0</accession>
<dbReference type="EMBL" id="AWOR01000082">
    <property type="protein sequence ID" value="KGH25488.1"/>
    <property type="molecule type" value="Genomic_DNA"/>
</dbReference>
<proteinExistence type="predicted"/>
<dbReference type="AlphaFoldDB" id="A0A096F6Y0"/>
<keyword evidence="1" id="KW-0812">Transmembrane</keyword>
<keyword evidence="1" id="KW-0472">Membrane</keyword>
<reference evidence="2 3" key="1">
    <citation type="submission" date="2013-09" db="EMBL/GenBank/DDBJ databases">
        <title>High correlation between genotypes and phenotypes of environmental bacteria Comamonas testosteroni strains.</title>
        <authorList>
            <person name="Liu L."/>
            <person name="Zhu W."/>
            <person name="Xia X."/>
            <person name="Xu B."/>
            <person name="Luo M."/>
            <person name="Wang G."/>
        </authorList>
    </citation>
    <scope>NUCLEOTIDE SEQUENCE [LARGE SCALE GENOMIC DNA]</scope>
    <source>
        <strain evidence="2 3">JL40</strain>
    </source>
</reference>
<feature type="transmembrane region" description="Helical" evidence="1">
    <location>
        <begin position="68"/>
        <end position="90"/>
    </location>
</feature>
<dbReference type="RefSeq" id="WP_034375301.1">
    <property type="nucleotide sequence ID" value="NZ_AWOR01000082.1"/>
</dbReference>